<dbReference type="RefSeq" id="WP_037449258.1">
    <property type="nucleotide sequence ID" value="NZ_JFHR01000011.1"/>
</dbReference>
<proteinExistence type="predicted"/>
<sequence length="182" mass="19919">MTIHHTQIMINAATFALRGLMGYPQFAPTAHTIAFCSGGERDVEGANWICQMVQESGNDVVHVNFGADSLEPISVSLALRQTLYVDWHLRVQLYAASEEASIELLTSQHRWAVGSRHVLIAKPLPSRSKIKAGVERAARRWRETTLSTAEGPLPTAHLLPVGSSFANAMPDQGDATIVRMFA</sequence>
<evidence type="ECO:0000313" key="2">
    <source>
        <dbReference type="Proteomes" id="UP000028411"/>
    </source>
</evidence>
<reference evidence="1 2" key="1">
    <citation type="submission" date="2014-02" db="EMBL/GenBank/DDBJ databases">
        <title>Whole genome sequence of Sphingobium chlorophenolicum NBRC 16172.</title>
        <authorList>
            <person name="Gan H.M."/>
            <person name="Gan H.Y."/>
            <person name="Chew T.H."/>
            <person name="Savka M.A."/>
        </authorList>
    </citation>
    <scope>NUCLEOTIDE SEQUENCE [LARGE SCALE GENOMIC DNA]</scope>
    <source>
        <strain evidence="1 2">NBRC 16172</strain>
    </source>
</reference>
<dbReference type="EMBL" id="JFHR01000011">
    <property type="protein sequence ID" value="KEQ54374.1"/>
    <property type="molecule type" value="Genomic_DNA"/>
</dbReference>
<dbReference type="eggNOG" id="ENOG5031BTH">
    <property type="taxonomic scope" value="Bacteria"/>
</dbReference>
<comment type="caution">
    <text evidence="1">The sequence shown here is derived from an EMBL/GenBank/DDBJ whole genome shotgun (WGS) entry which is preliminary data.</text>
</comment>
<name>A0A081RGQ1_SPHCR</name>
<organism evidence="1 2">
    <name type="scientific">Sphingobium chlorophenolicum</name>
    <dbReference type="NCBI Taxonomy" id="46429"/>
    <lineage>
        <taxon>Bacteria</taxon>
        <taxon>Pseudomonadati</taxon>
        <taxon>Pseudomonadota</taxon>
        <taxon>Alphaproteobacteria</taxon>
        <taxon>Sphingomonadales</taxon>
        <taxon>Sphingomonadaceae</taxon>
        <taxon>Sphingobium</taxon>
    </lineage>
</organism>
<dbReference type="OrthoDB" id="7567362at2"/>
<accession>A0A081RGQ1</accession>
<dbReference type="PATRIC" id="fig|46429.4.peg.1403"/>
<evidence type="ECO:0000313" key="1">
    <source>
        <dbReference type="EMBL" id="KEQ54374.1"/>
    </source>
</evidence>
<dbReference type="Proteomes" id="UP000028411">
    <property type="component" value="Unassembled WGS sequence"/>
</dbReference>
<gene>
    <name evidence="1" type="ORF">BV95_01439</name>
</gene>
<protein>
    <submittedName>
        <fullName evidence="1">Uncharacterized protein</fullName>
    </submittedName>
</protein>
<dbReference type="AlphaFoldDB" id="A0A081RGQ1"/>